<name>A0A9N8ETF1_9STRA</name>
<keyword evidence="2" id="KW-0472">Membrane</keyword>
<dbReference type="InterPro" id="IPR057394">
    <property type="entry name" value="PIGBOS1"/>
</dbReference>
<evidence type="ECO:0000256" key="2">
    <source>
        <dbReference type="SAM" id="Phobius"/>
    </source>
</evidence>
<reference evidence="3" key="1">
    <citation type="submission" date="2020-06" db="EMBL/GenBank/DDBJ databases">
        <authorList>
            <consortium name="Plant Systems Biology data submission"/>
        </authorList>
    </citation>
    <scope>NUCLEOTIDE SEQUENCE</scope>
    <source>
        <strain evidence="3">D6</strain>
    </source>
</reference>
<comment type="caution">
    <text evidence="3">The sequence shown here is derived from an EMBL/GenBank/DDBJ whole genome shotgun (WGS) entry which is preliminary data.</text>
</comment>
<feature type="transmembrane region" description="Helical" evidence="2">
    <location>
        <begin position="12"/>
        <end position="31"/>
    </location>
</feature>
<keyword evidence="4" id="KW-1185">Reference proteome</keyword>
<feature type="region of interest" description="Disordered" evidence="1">
    <location>
        <begin position="44"/>
        <end position="67"/>
    </location>
</feature>
<gene>
    <name evidence="3" type="ORF">SEMRO_1716_G293160.1</name>
</gene>
<keyword evidence="2" id="KW-0812">Transmembrane</keyword>
<protein>
    <submittedName>
        <fullName evidence="3">Uncharacterized protein</fullName>
    </submittedName>
</protein>
<organism evidence="3 4">
    <name type="scientific">Seminavis robusta</name>
    <dbReference type="NCBI Taxonomy" id="568900"/>
    <lineage>
        <taxon>Eukaryota</taxon>
        <taxon>Sar</taxon>
        <taxon>Stramenopiles</taxon>
        <taxon>Ochrophyta</taxon>
        <taxon>Bacillariophyta</taxon>
        <taxon>Bacillariophyceae</taxon>
        <taxon>Bacillariophycidae</taxon>
        <taxon>Naviculales</taxon>
        <taxon>Naviculaceae</taxon>
        <taxon>Seminavis</taxon>
    </lineage>
</organism>
<dbReference type="Pfam" id="PF23670">
    <property type="entry name" value="PIGBOS1"/>
    <property type="match status" value="1"/>
</dbReference>
<evidence type="ECO:0000256" key="1">
    <source>
        <dbReference type="SAM" id="MobiDB-lite"/>
    </source>
</evidence>
<keyword evidence="2" id="KW-1133">Transmembrane helix</keyword>
<dbReference type="AlphaFoldDB" id="A0A9N8ETF1"/>
<proteinExistence type="predicted"/>
<sequence length="67" mass="7289">MRPRRGRVDGIMIFNGMVAVAVGAISGRYIFKQPLEDYWKQKAAEQAASSSASSSQTQQKSSPPSKT</sequence>
<dbReference type="Proteomes" id="UP001153069">
    <property type="component" value="Unassembled WGS sequence"/>
</dbReference>
<evidence type="ECO:0000313" key="4">
    <source>
        <dbReference type="Proteomes" id="UP001153069"/>
    </source>
</evidence>
<evidence type="ECO:0000313" key="3">
    <source>
        <dbReference type="EMBL" id="CAB9525714.1"/>
    </source>
</evidence>
<accession>A0A9N8ETF1</accession>
<dbReference type="EMBL" id="CAICTM010001714">
    <property type="protein sequence ID" value="CAB9525714.1"/>
    <property type="molecule type" value="Genomic_DNA"/>
</dbReference>